<evidence type="ECO:0000313" key="2">
    <source>
        <dbReference type="EMBL" id="QJA54690.1"/>
    </source>
</evidence>
<proteinExistence type="predicted"/>
<evidence type="ECO:0000256" key="1">
    <source>
        <dbReference type="SAM" id="Phobius"/>
    </source>
</evidence>
<name>A0A6H2A5I0_9ZZZZ</name>
<reference evidence="2" key="1">
    <citation type="submission" date="2020-03" db="EMBL/GenBank/DDBJ databases">
        <title>The deep terrestrial virosphere.</title>
        <authorList>
            <person name="Holmfeldt K."/>
            <person name="Nilsson E."/>
            <person name="Simone D."/>
            <person name="Lopez-Fernandez M."/>
            <person name="Wu X."/>
            <person name="de Brujin I."/>
            <person name="Lundin D."/>
            <person name="Andersson A."/>
            <person name="Bertilsson S."/>
            <person name="Dopson M."/>
        </authorList>
    </citation>
    <scope>NUCLEOTIDE SEQUENCE</scope>
    <source>
        <strain evidence="2">TM448A05538</strain>
    </source>
</reference>
<gene>
    <name evidence="2" type="ORF">TM448A05538_0006</name>
</gene>
<sequence length="51" mass="6202">MGFYRTGNSKNIETPMKDLLRNLVCWILMTFVLMVIKIGKWIEEKLYLMRY</sequence>
<keyword evidence="1" id="KW-0812">Transmembrane</keyword>
<dbReference type="AlphaFoldDB" id="A0A6H2A5I0"/>
<dbReference type="EMBL" id="MT144529">
    <property type="protein sequence ID" value="QJA54690.1"/>
    <property type="molecule type" value="Genomic_DNA"/>
</dbReference>
<protein>
    <submittedName>
        <fullName evidence="2">Uncharacterized protein</fullName>
    </submittedName>
</protein>
<organism evidence="2">
    <name type="scientific">viral metagenome</name>
    <dbReference type="NCBI Taxonomy" id="1070528"/>
    <lineage>
        <taxon>unclassified sequences</taxon>
        <taxon>metagenomes</taxon>
        <taxon>organismal metagenomes</taxon>
    </lineage>
</organism>
<accession>A0A6H2A5I0</accession>
<feature type="transmembrane region" description="Helical" evidence="1">
    <location>
        <begin position="20"/>
        <end position="42"/>
    </location>
</feature>
<keyword evidence="1" id="KW-1133">Transmembrane helix</keyword>
<keyword evidence="1" id="KW-0472">Membrane</keyword>